<evidence type="ECO:0000313" key="2">
    <source>
        <dbReference type="Proteomes" id="UP000306409"/>
    </source>
</evidence>
<dbReference type="AlphaFoldDB" id="A0A4U7JGW0"/>
<dbReference type="Proteomes" id="UP000306409">
    <property type="component" value="Chromosome"/>
</dbReference>
<reference evidence="1 2" key="1">
    <citation type="submission" date="2020-09" db="EMBL/GenBank/DDBJ databases">
        <title>Characterization and genome sequencing of Ruminiclostridium sp. nov. MA18.</title>
        <authorList>
            <person name="Rettenmaier R."/>
            <person name="Kowollik M.-L."/>
            <person name="Liebl W."/>
            <person name="Zverlov V."/>
        </authorList>
    </citation>
    <scope>NUCLEOTIDE SEQUENCE [LARGE SCALE GENOMIC DNA]</scope>
    <source>
        <strain evidence="1 2">MA18</strain>
    </source>
</reference>
<keyword evidence="2" id="KW-1185">Reference proteome</keyword>
<dbReference type="KEGG" id="rher:EHE19_001995"/>
<organism evidence="1 2">
    <name type="scientific">Ruminiclostridium herbifermentans</name>
    <dbReference type="NCBI Taxonomy" id="2488810"/>
    <lineage>
        <taxon>Bacteria</taxon>
        <taxon>Bacillati</taxon>
        <taxon>Bacillota</taxon>
        <taxon>Clostridia</taxon>
        <taxon>Eubacteriales</taxon>
        <taxon>Oscillospiraceae</taxon>
        <taxon>Ruminiclostridium</taxon>
    </lineage>
</organism>
<protein>
    <submittedName>
        <fullName evidence="1">Uncharacterized protein</fullName>
    </submittedName>
</protein>
<evidence type="ECO:0000313" key="1">
    <source>
        <dbReference type="EMBL" id="QNU67337.1"/>
    </source>
</evidence>
<accession>A0A4U7JGW0</accession>
<gene>
    <name evidence="1" type="ORF">EHE19_001995</name>
</gene>
<proteinExistence type="predicted"/>
<sequence>MNFFRKDGYNVVAVSNKCDGILSSINYIHVFLISPLNLIDKIYNLDLILLGIDLSIENSDIDISIFIIDTNINSESSPEHSNDDIFLL</sequence>
<name>A0A4U7JGW0_9FIRM</name>
<dbReference type="RefSeq" id="WP_137697681.1">
    <property type="nucleotide sequence ID" value="NZ_CP061336.1"/>
</dbReference>
<dbReference type="EMBL" id="CP061336">
    <property type="protein sequence ID" value="QNU67337.1"/>
    <property type="molecule type" value="Genomic_DNA"/>
</dbReference>